<feature type="transmembrane region" description="Helical" evidence="1">
    <location>
        <begin position="38"/>
        <end position="62"/>
    </location>
</feature>
<dbReference type="RefSeq" id="WP_132248425.1">
    <property type="nucleotide sequence ID" value="NZ_SLWV01000056.1"/>
</dbReference>
<reference evidence="3 4" key="1">
    <citation type="submission" date="2019-03" db="EMBL/GenBank/DDBJ databases">
        <title>Genomic Encyclopedia of Type Strains, Phase IV (KMG-IV): sequencing the most valuable type-strain genomes for metagenomic binning, comparative biology and taxonomic classification.</title>
        <authorList>
            <person name="Goeker M."/>
        </authorList>
    </citation>
    <scope>NUCLEOTIDE SEQUENCE [LARGE SCALE GENOMIC DNA]</scope>
    <source>
        <strain evidence="3 4">DSM 102940</strain>
    </source>
</reference>
<name>A0A4R2KC04_9FIRM</name>
<dbReference type="Proteomes" id="UP000294919">
    <property type="component" value="Unassembled WGS sequence"/>
</dbReference>
<dbReference type="OrthoDB" id="1953617at2"/>
<protein>
    <recommendedName>
        <fullName evidence="2">Bacterial PH domain-containing protein</fullName>
    </recommendedName>
</protein>
<keyword evidence="1" id="KW-1133">Transmembrane helix</keyword>
<evidence type="ECO:0000313" key="3">
    <source>
        <dbReference type="EMBL" id="TCO67736.1"/>
    </source>
</evidence>
<sequence length="133" mass="15649">MIKTYTHNKLSSMYQYLIIAVVIVWIGDSIYNKQYLNVFVGVALIYISFCEKKVFITQEGILIRTKRMKRTKERIIKFSQIQRISVQKRNGKAMFYFAREGAGQKAIVDAENVEQIVAWAKKHNKKIDVYYID</sequence>
<gene>
    <name evidence="3" type="ORF">EV214_1564</name>
</gene>
<keyword evidence="1" id="KW-0472">Membrane</keyword>
<organism evidence="3 4">
    <name type="scientific">Marinisporobacter balticus</name>
    <dbReference type="NCBI Taxonomy" id="2018667"/>
    <lineage>
        <taxon>Bacteria</taxon>
        <taxon>Bacillati</taxon>
        <taxon>Bacillota</taxon>
        <taxon>Clostridia</taxon>
        <taxon>Peptostreptococcales</taxon>
        <taxon>Thermotaleaceae</taxon>
        <taxon>Marinisporobacter</taxon>
    </lineage>
</organism>
<dbReference type="AlphaFoldDB" id="A0A4R2KC04"/>
<accession>A0A4R2KC04</accession>
<keyword evidence="1" id="KW-0812">Transmembrane</keyword>
<feature type="domain" description="Bacterial PH" evidence="2">
    <location>
        <begin position="3"/>
        <end position="130"/>
    </location>
</feature>
<evidence type="ECO:0000259" key="2">
    <source>
        <dbReference type="Pfam" id="PF20794"/>
    </source>
</evidence>
<comment type="caution">
    <text evidence="3">The sequence shown here is derived from an EMBL/GenBank/DDBJ whole genome shotgun (WGS) entry which is preliminary data.</text>
</comment>
<dbReference type="EMBL" id="SLWV01000056">
    <property type="protein sequence ID" value="TCO67736.1"/>
    <property type="molecule type" value="Genomic_DNA"/>
</dbReference>
<feature type="transmembrane region" description="Helical" evidence="1">
    <location>
        <begin position="12"/>
        <end position="32"/>
    </location>
</feature>
<keyword evidence="4" id="KW-1185">Reference proteome</keyword>
<proteinExistence type="predicted"/>
<dbReference type="Pfam" id="PF20794">
    <property type="entry name" value="bPH_7"/>
    <property type="match status" value="1"/>
</dbReference>
<evidence type="ECO:0000313" key="4">
    <source>
        <dbReference type="Proteomes" id="UP000294919"/>
    </source>
</evidence>
<dbReference type="InterPro" id="IPR048871">
    <property type="entry name" value="PH_7_bact"/>
</dbReference>
<evidence type="ECO:0000256" key="1">
    <source>
        <dbReference type="SAM" id="Phobius"/>
    </source>
</evidence>